<reference evidence="3" key="1">
    <citation type="submission" date="2017-09" db="EMBL/GenBank/DDBJ databases">
        <title>Depth-based differentiation of microbial function through sediment-hosted aquifers and enrichment of novel symbionts in the deep terrestrial subsurface.</title>
        <authorList>
            <person name="Probst A.J."/>
            <person name="Ladd B."/>
            <person name="Jarett J.K."/>
            <person name="Geller-Mcgrath D.E."/>
            <person name="Sieber C.M.K."/>
            <person name="Emerson J.B."/>
            <person name="Anantharaman K."/>
            <person name="Thomas B.C."/>
            <person name="Malmstrom R."/>
            <person name="Stieglmeier M."/>
            <person name="Klingl A."/>
            <person name="Woyke T."/>
            <person name="Ryan C.M."/>
            <person name="Banfield J.F."/>
        </authorList>
    </citation>
    <scope>NUCLEOTIDE SEQUENCE [LARGE SCALE GENOMIC DNA]</scope>
</reference>
<gene>
    <name evidence="2" type="ORF">COT02_00315</name>
</gene>
<name>A0A2M6YVW7_9BACT</name>
<feature type="domain" description="DUF4143" evidence="1">
    <location>
        <begin position="1"/>
        <end position="51"/>
    </location>
</feature>
<dbReference type="EMBL" id="PEWY01000009">
    <property type="protein sequence ID" value="PIU37552.1"/>
    <property type="molecule type" value="Genomic_DNA"/>
</dbReference>
<protein>
    <recommendedName>
        <fullName evidence="1">DUF4143 domain-containing protein</fullName>
    </recommendedName>
</protein>
<dbReference type="PANTHER" id="PTHR43566">
    <property type="entry name" value="CONSERVED PROTEIN"/>
    <property type="match status" value="1"/>
</dbReference>
<evidence type="ECO:0000313" key="3">
    <source>
        <dbReference type="Proteomes" id="UP000230184"/>
    </source>
</evidence>
<comment type="caution">
    <text evidence="2">The sequence shown here is derived from an EMBL/GenBank/DDBJ whole genome shotgun (WGS) entry which is preliminary data.</text>
</comment>
<dbReference type="PANTHER" id="PTHR43566:SF2">
    <property type="entry name" value="DUF4143 DOMAIN-CONTAINING PROTEIN"/>
    <property type="match status" value="1"/>
</dbReference>
<proteinExistence type="predicted"/>
<accession>A0A2M6YVW7</accession>
<dbReference type="InterPro" id="IPR025420">
    <property type="entry name" value="DUF4143"/>
</dbReference>
<evidence type="ECO:0000259" key="1">
    <source>
        <dbReference type="Pfam" id="PF13635"/>
    </source>
</evidence>
<organism evidence="2 3">
    <name type="scientific">Candidatus Roizmanbacteria bacterium CG07_land_8_20_14_0_80_34_15</name>
    <dbReference type="NCBI Taxonomy" id="1974849"/>
    <lineage>
        <taxon>Bacteria</taxon>
        <taxon>Candidatus Roizmaniibacteriota</taxon>
    </lineage>
</organism>
<dbReference type="Proteomes" id="UP000230184">
    <property type="component" value="Unassembled WGS sequence"/>
</dbReference>
<dbReference type="AlphaFoldDB" id="A0A2M6YVW7"/>
<dbReference type="Pfam" id="PF13635">
    <property type="entry name" value="DUF4143"/>
    <property type="match status" value="1"/>
</dbReference>
<evidence type="ECO:0000313" key="2">
    <source>
        <dbReference type="EMBL" id="PIU37552.1"/>
    </source>
</evidence>
<sequence length="102" mass="12706">MFENLIFQNFYIRGMNDIKKPSFFYFRDYQNHEIDFIYHRGEIIIPIETTYSDKISTEEIRNFRKFFSLHNQIKYGIIFYLDKYKELNLDNKKIYALPYYLV</sequence>